<dbReference type="PANTHER" id="PTHR30146">
    <property type="entry name" value="LACI-RELATED TRANSCRIPTIONAL REPRESSOR"/>
    <property type="match status" value="1"/>
</dbReference>
<dbReference type="PROSITE" id="PS50932">
    <property type="entry name" value="HTH_LACI_2"/>
    <property type="match status" value="1"/>
</dbReference>
<dbReference type="PANTHER" id="PTHR30146:SF109">
    <property type="entry name" value="HTH-TYPE TRANSCRIPTIONAL REGULATOR GALS"/>
    <property type="match status" value="1"/>
</dbReference>
<accession>A0A086ZLA7</accession>
<dbReference type="GO" id="GO:0003700">
    <property type="term" value="F:DNA-binding transcription factor activity"/>
    <property type="evidence" value="ECO:0007669"/>
    <property type="project" value="TreeGrafter"/>
</dbReference>
<keyword evidence="3" id="KW-0804">Transcription</keyword>
<dbReference type="GO" id="GO:0000976">
    <property type="term" value="F:transcription cis-regulatory region binding"/>
    <property type="evidence" value="ECO:0007669"/>
    <property type="project" value="TreeGrafter"/>
</dbReference>
<dbReference type="SUPFAM" id="SSF53822">
    <property type="entry name" value="Periplasmic binding protein-like I"/>
    <property type="match status" value="1"/>
</dbReference>
<dbReference type="CDD" id="cd01392">
    <property type="entry name" value="HTH_LacI"/>
    <property type="match status" value="1"/>
</dbReference>
<name>A0A086ZLA7_9BIFI</name>
<keyword evidence="2" id="KW-0238">DNA-binding</keyword>
<dbReference type="SUPFAM" id="SSF47413">
    <property type="entry name" value="lambda repressor-like DNA-binding domains"/>
    <property type="match status" value="1"/>
</dbReference>
<gene>
    <name evidence="5" type="ORF">BBOU_0853</name>
</gene>
<evidence type="ECO:0000256" key="2">
    <source>
        <dbReference type="ARBA" id="ARBA00023125"/>
    </source>
</evidence>
<comment type="caution">
    <text evidence="5">The sequence shown here is derived from an EMBL/GenBank/DDBJ whole genome shotgun (WGS) entry which is preliminary data.</text>
</comment>
<keyword evidence="6" id="KW-1185">Reference proteome</keyword>
<dbReference type="Pfam" id="PF13377">
    <property type="entry name" value="Peripla_BP_3"/>
    <property type="match status" value="1"/>
</dbReference>
<evidence type="ECO:0000313" key="5">
    <source>
        <dbReference type="EMBL" id="KFI47307.1"/>
    </source>
</evidence>
<organism evidence="5 6">
    <name type="scientific">Bifidobacterium boum</name>
    <dbReference type="NCBI Taxonomy" id="78343"/>
    <lineage>
        <taxon>Bacteria</taxon>
        <taxon>Bacillati</taxon>
        <taxon>Actinomycetota</taxon>
        <taxon>Actinomycetes</taxon>
        <taxon>Bifidobacteriales</taxon>
        <taxon>Bifidobacteriaceae</taxon>
        <taxon>Bifidobacterium</taxon>
    </lineage>
</organism>
<dbReference type="GeneID" id="303203989"/>
<dbReference type="Gene3D" id="3.40.50.2300">
    <property type="match status" value="2"/>
</dbReference>
<dbReference type="InterPro" id="IPR000843">
    <property type="entry name" value="HTH_LacI"/>
</dbReference>
<dbReference type="SMART" id="SM00354">
    <property type="entry name" value="HTH_LACI"/>
    <property type="match status" value="1"/>
</dbReference>
<protein>
    <submittedName>
        <fullName evidence="5">LacI-type transcriptional regulator</fullName>
    </submittedName>
</protein>
<dbReference type="PROSITE" id="PS00356">
    <property type="entry name" value="HTH_LACI_1"/>
    <property type="match status" value="1"/>
</dbReference>
<dbReference type="Proteomes" id="UP000029093">
    <property type="component" value="Unassembled WGS sequence"/>
</dbReference>
<dbReference type="InterPro" id="IPR010982">
    <property type="entry name" value="Lambda_DNA-bd_dom_sf"/>
</dbReference>
<dbReference type="Pfam" id="PF00356">
    <property type="entry name" value="LacI"/>
    <property type="match status" value="1"/>
</dbReference>
<proteinExistence type="predicted"/>
<dbReference type="InterPro" id="IPR028082">
    <property type="entry name" value="Peripla_BP_I"/>
</dbReference>
<evidence type="ECO:0000256" key="3">
    <source>
        <dbReference type="ARBA" id="ARBA00023163"/>
    </source>
</evidence>
<evidence type="ECO:0000313" key="6">
    <source>
        <dbReference type="Proteomes" id="UP000029093"/>
    </source>
</evidence>
<dbReference type="InterPro" id="IPR046335">
    <property type="entry name" value="LacI/GalR-like_sensor"/>
</dbReference>
<reference evidence="5 6" key="1">
    <citation type="submission" date="2014-03" db="EMBL/GenBank/DDBJ databases">
        <title>Genomics of Bifidobacteria.</title>
        <authorList>
            <person name="Ventura M."/>
            <person name="Milani C."/>
            <person name="Lugli G.A."/>
        </authorList>
    </citation>
    <scope>NUCLEOTIDE SEQUENCE [LARGE SCALE GENOMIC DNA]</scope>
    <source>
        <strain evidence="5 6">LMG 10736</strain>
    </source>
</reference>
<keyword evidence="1" id="KW-0805">Transcription regulation</keyword>
<feature type="domain" description="HTH lacI-type" evidence="4">
    <location>
        <begin position="10"/>
        <end position="64"/>
    </location>
</feature>
<dbReference type="AlphaFoldDB" id="A0A086ZLA7"/>
<dbReference type="RefSeq" id="WP_026503412.1">
    <property type="nucleotide sequence ID" value="NZ_JGYQ01000013.1"/>
</dbReference>
<sequence length="372" mass="40149">MEVNHSKSRPSMKDVAMLAGVSHQTVSRVINHSPDVSAQTRARVRKAIQQLGYRPSNSARALASSRSRIIGVIMGGDQFHGAVLTLQAIEAAARARGLFVTVSMIRKAMCSQDEFNRICEGFDELNVDAYIMMVPTDVLFLAACRAPVTKPRILLTATHGGTSVGTGLNMIHDGDGHDRTAVVGVDQWGAMDRVISMIAGYGHRHALYFTGPSEWRDATTRLDAWRELSAQYAIASRIVRCRSWQASEAYARMNHVLEYIGSSGGALPTVIVAASDAQAIGVARALREHDIRIPQDVSLVGFDDIDVAGDVVPPLTTIRPDYRQLGVAAMREALFLLGEGPEPGYPVSTYGVGQVEAKVVKRASLAGVSLGR</sequence>
<evidence type="ECO:0000256" key="1">
    <source>
        <dbReference type="ARBA" id="ARBA00023015"/>
    </source>
</evidence>
<dbReference type="EMBL" id="JGYQ01000013">
    <property type="protein sequence ID" value="KFI47307.1"/>
    <property type="molecule type" value="Genomic_DNA"/>
</dbReference>
<dbReference type="Gene3D" id="1.10.260.40">
    <property type="entry name" value="lambda repressor-like DNA-binding domains"/>
    <property type="match status" value="1"/>
</dbReference>
<evidence type="ECO:0000259" key="4">
    <source>
        <dbReference type="PROSITE" id="PS50932"/>
    </source>
</evidence>